<evidence type="ECO:0000313" key="1">
    <source>
        <dbReference type="EMBL" id="CAG8684532.1"/>
    </source>
</evidence>
<name>A0A9N9ESZ3_9GLOM</name>
<sequence>VRNRLYGSLKPLQNMKNLKFYNYDNTDVGRDFKDEDISPEELGKLPENLNLVERNYYSQYLIDNQQHPTLQDY</sequence>
<organism evidence="1 2">
    <name type="scientific">Ambispora gerdemannii</name>
    <dbReference type="NCBI Taxonomy" id="144530"/>
    <lineage>
        <taxon>Eukaryota</taxon>
        <taxon>Fungi</taxon>
        <taxon>Fungi incertae sedis</taxon>
        <taxon>Mucoromycota</taxon>
        <taxon>Glomeromycotina</taxon>
        <taxon>Glomeromycetes</taxon>
        <taxon>Archaeosporales</taxon>
        <taxon>Ambisporaceae</taxon>
        <taxon>Ambispora</taxon>
    </lineage>
</organism>
<dbReference type="Proteomes" id="UP000789831">
    <property type="component" value="Unassembled WGS sequence"/>
</dbReference>
<proteinExistence type="predicted"/>
<dbReference type="EMBL" id="CAJVPL010011635">
    <property type="protein sequence ID" value="CAG8684532.1"/>
    <property type="molecule type" value="Genomic_DNA"/>
</dbReference>
<dbReference type="AlphaFoldDB" id="A0A9N9ESZ3"/>
<evidence type="ECO:0000313" key="2">
    <source>
        <dbReference type="Proteomes" id="UP000789831"/>
    </source>
</evidence>
<dbReference type="OrthoDB" id="10641472at2759"/>
<reference evidence="1" key="1">
    <citation type="submission" date="2021-06" db="EMBL/GenBank/DDBJ databases">
        <authorList>
            <person name="Kallberg Y."/>
            <person name="Tangrot J."/>
            <person name="Rosling A."/>
        </authorList>
    </citation>
    <scope>NUCLEOTIDE SEQUENCE</scope>
    <source>
        <strain evidence="1">MT106</strain>
    </source>
</reference>
<accession>A0A9N9ESZ3</accession>
<comment type="caution">
    <text evidence="1">The sequence shown here is derived from an EMBL/GenBank/DDBJ whole genome shotgun (WGS) entry which is preliminary data.</text>
</comment>
<feature type="non-terminal residue" evidence="1">
    <location>
        <position position="1"/>
    </location>
</feature>
<protein>
    <submittedName>
        <fullName evidence="1">2027_t:CDS:1</fullName>
    </submittedName>
</protein>
<gene>
    <name evidence="1" type="ORF">AGERDE_LOCUS12816</name>
</gene>
<keyword evidence="2" id="KW-1185">Reference proteome</keyword>